<keyword evidence="2" id="KW-1185">Reference proteome</keyword>
<evidence type="ECO:0000313" key="1">
    <source>
        <dbReference type="EMBL" id="CUK18625.1"/>
    </source>
</evidence>
<proteinExistence type="predicted"/>
<dbReference type="RefSeq" id="WP_058283886.1">
    <property type="nucleotide sequence ID" value="NZ_CYUD01000020.1"/>
</dbReference>
<reference evidence="2" key="1">
    <citation type="submission" date="2015-09" db="EMBL/GenBank/DDBJ databases">
        <authorList>
            <person name="Rodrigo-Torres L."/>
            <person name="Arahal D.R."/>
        </authorList>
    </citation>
    <scope>NUCLEOTIDE SEQUENCE [LARGE SCALE GENOMIC DNA]</scope>
    <source>
        <strain evidence="2">CECT 5091</strain>
    </source>
</reference>
<dbReference type="STRING" id="1715692.RUE5091_04284"/>
<dbReference type="Proteomes" id="UP000051260">
    <property type="component" value="Unassembled WGS sequence"/>
</dbReference>
<name>A0A0P1IS92_9RHOB</name>
<evidence type="ECO:0000313" key="2">
    <source>
        <dbReference type="Proteomes" id="UP000051260"/>
    </source>
</evidence>
<accession>A0A0P1IS92</accession>
<dbReference type="EMBL" id="CYUD01000020">
    <property type="protein sequence ID" value="CUK18625.1"/>
    <property type="molecule type" value="Genomic_DNA"/>
</dbReference>
<organism evidence="1 2">
    <name type="scientific">Ruegeria denitrificans</name>
    <dbReference type="NCBI Taxonomy" id="1715692"/>
    <lineage>
        <taxon>Bacteria</taxon>
        <taxon>Pseudomonadati</taxon>
        <taxon>Pseudomonadota</taxon>
        <taxon>Alphaproteobacteria</taxon>
        <taxon>Rhodobacterales</taxon>
        <taxon>Roseobacteraceae</taxon>
        <taxon>Ruegeria</taxon>
    </lineage>
</organism>
<dbReference type="AlphaFoldDB" id="A0A0P1IS92"/>
<protein>
    <submittedName>
        <fullName evidence="1">Uncharacterized protein</fullName>
    </submittedName>
</protein>
<sequence length="69" mass="7530">MHYSKPSAALLSDSTLAVEAILKALENHNGPQHDQLAAELVADTNAKIRSDLCMESPNHKKAQQIIHDV</sequence>
<gene>
    <name evidence="1" type="ORF">RUE5091_04284</name>
</gene>